<evidence type="ECO:0000259" key="7">
    <source>
        <dbReference type="PROSITE" id="PS00486"/>
    </source>
</evidence>
<dbReference type="PROSITE" id="PS00486">
    <property type="entry name" value="DNA_MISMATCH_REPAIR_2"/>
    <property type="match status" value="1"/>
</dbReference>
<dbReference type="SMART" id="SM00533">
    <property type="entry name" value="MUTSd"/>
    <property type="match status" value="1"/>
</dbReference>
<comment type="caution">
    <text evidence="8">The sequence shown here is derived from an EMBL/GenBank/DDBJ whole genome shotgun (WGS) entry which is preliminary data.</text>
</comment>
<dbReference type="Gene3D" id="3.40.50.300">
    <property type="entry name" value="P-loop containing nucleotide triphosphate hydrolases"/>
    <property type="match status" value="1"/>
</dbReference>
<dbReference type="Gene3D" id="1.10.1420.10">
    <property type="match status" value="2"/>
</dbReference>
<name>A0ABR2J8W4_9PEZI</name>
<keyword evidence="9" id="KW-1185">Reference proteome</keyword>
<protein>
    <submittedName>
        <fullName evidence="8">DNA mismatch repair protein-like protein MutS</fullName>
    </submittedName>
</protein>
<dbReference type="Gene3D" id="3.30.420.110">
    <property type="entry name" value="MutS, connector domain"/>
    <property type="match status" value="1"/>
</dbReference>
<evidence type="ECO:0000256" key="5">
    <source>
        <dbReference type="ARBA" id="ARBA00023254"/>
    </source>
</evidence>
<keyword evidence="5" id="KW-0469">Meiosis</keyword>
<dbReference type="SUPFAM" id="SSF52540">
    <property type="entry name" value="P-loop containing nucleoside triphosphate hydrolases"/>
    <property type="match status" value="1"/>
</dbReference>
<feature type="compositionally biased region" description="Low complexity" evidence="6">
    <location>
        <begin position="60"/>
        <end position="87"/>
    </location>
</feature>
<dbReference type="InterPro" id="IPR007696">
    <property type="entry name" value="DNA_mismatch_repair_MutS_core"/>
</dbReference>
<dbReference type="Proteomes" id="UP001390339">
    <property type="component" value="Unassembled WGS sequence"/>
</dbReference>
<dbReference type="PANTHER" id="PTHR11361:SF21">
    <property type="entry name" value="MUTS PROTEIN HOMOLOG 4"/>
    <property type="match status" value="1"/>
</dbReference>
<keyword evidence="3" id="KW-0067">ATP-binding</keyword>
<dbReference type="InterPro" id="IPR007861">
    <property type="entry name" value="DNA_mismatch_repair_MutS_clamp"/>
</dbReference>
<comment type="similarity">
    <text evidence="1">Belongs to the DNA mismatch repair MutS family.</text>
</comment>
<feature type="region of interest" description="Disordered" evidence="6">
    <location>
        <begin position="888"/>
        <end position="908"/>
    </location>
</feature>
<sequence>MSSPVPPRWPSLTPQGSLAGNRRLSNSTTRTSTSTPHPSVQAGRQTPASQSITHSRNRSRSVTSSSYQSGHRRNASASGRRSRAASSVWGSDGNQVVCAISEARGVSPSVGLAFINATTNEAVLSQICDSQFYAKTVHKIEIYGPSVILMVNTAFPPNPKSNLLSILEERLPGTAIEGLDRKYWSETSGLEFIQTLSFREDLDAIRVAIQGNYYATCSFSAAVKYIKLACHLTILSHSLRLRYQPSEDTMMIDISTIQSLELIQNIQNAMSKDCLYGLLNETLTPMGSRMLRSNILQPSTRVEILTRRYDALDELAVKEDMFFEIRKALKGFTDAEKLLTKLVIVPEGVSIYASEQAINHVLMIKAFVLAIPTLHEALAEAESELLSLVRTNCRHELIQPVIEMIKDTINDDVTLMKLPIDMWHQRTYAVKSGVNGLLDVARQTYKEGTDDVHQHVDDINKELEISLEIRFDRDRKYWLRQRECDLEGRVLPDTLINRVRKEGYIECQTLTLVQLNTRITDSHNEAVMLSDRVIHGLLDSIRGHIPNLFGVSESIALLDMISSFGQSVTVRDYIRPETGSVLALKAARHPIYEKLMQQGFTPNDVFANEQHRFQIITGCNMSGKSTYIRMVALLQVMAQIGCFVPAEFASFPIIHQLFVRMSTDDSIEANMSTFSIEMREMAFILRNISKRSLAVIDELGRGTSTRDGLAIAIAISEALLQSDAFVWFATHFEQLTAVLGSRPGVLNLHLETEVSRSNDQETPKMTMLYKINSGPSQEEHYGINLARMIGFSEQFIEVAEDVSTTLERQIEEQKRTSQSRQLSLRRKLILNLFESLLQLKNSDMDDAALGSYLKQLQGEFVLRMDGIAQNGQAAYDHVDESSIEEVDAMEQGEEHKNVLINSKDRART</sequence>
<dbReference type="InterPro" id="IPR036678">
    <property type="entry name" value="MutS_con_dom_sf"/>
</dbReference>
<keyword evidence="2" id="KW-0547">Nucleotide-binding</keyword>
<evidence type="ECO:0000313" key="9">
    <source>
        <dbReference type="Proteomes" id="UP001390339"/>
    </source>
</evidence>
<evidence type="ECO:0000256" key="1">
    <source>
        <dbReference type="ARBA" id="ARBA00006271"/>
    </source>
</evidence>
<evidence type="ECO:0000313" key="8">
    <source>
        <dbReference type="EMBL" id="KAK8874249.1"/>
    </source>
</evidence>
<proteinExistence type="inferred from homology"/>
<feature type="domain" description="DNA mismatch repair proteins mutS family" evidence="7">
    <location>
        <begin position="692"/>
        <end position="708"/>
    </location>
</feature>
<dbReference type="InterPro" id="IPR027417">
    <property type="entry name" value="P-loop_NTPase"/>
</dbReference>
<organism evidence="8 9">
    <name type="scientific">Apiospora arundinis</name>
    <dbReference type="NCBI Taxonomy" id="335852"/>
    <lineage>
        <taxon>Eukaryota</taxon>
        <taxon>Fungi</taxon>
        <taxon>Dikarya</taxon>
        <taxon>Ascomycota</taxon>
        <taxon>Pezizomycotina</taxon>
        <taxon>Sordariomycetes</taxon>
        <taxon>Xylariomycetidae</taxon>
        <taxon>Amphisphaeriales</taxon>
        <taxon>Apiosporaceae</taxon>
        <taxon>Apiospora</taxon>
    </lineage>
</organism>
<dbReference type="InterPro" id="IPR036187">
    <property type="entry name" value="DNA_mismatch_repair_MutS_sf"/>
</dbReference>
<dbReference type="Pfam" id="PF05190">
    <property type="entry name" value="MutS_IV"/>
    <property type="match status" value="1"/>
</dbReference>
<keyword evidence="4" id="KW-0238">DNA-binding</keyword>
<dbReference type="SMART" id="SM00534">
    <property type="entry name" value="MUTSac"/>
    <property type="match status" value="1"/>
</dbReference>
<reference evidence="8 9" key="1">
    <citation type="journal article" date="2024" name="IMA Fungus">
        <title>Apiospora arundinis, a panoply of carbohydrate-active enzymes and secondary metabolites.</title>
        <authorList>
            <person name="Sorensen T."/>
            <person name="Petersen C."/>
            <person name="Muurmann A.T."/>
            <person name="Christiansen J.V."/>
            <person name="Brundto M.L."/>
            <person name="Overgaard C.K."/>
            <person name="Boysen A.T."/>
            <person name="Wollenberg R.D."/>
            <person name="Larsen T.O."/>
            <person name="Sorensen J.L."/>
            <person name="Nielsen K.L."/>
            <person name="Sondergaard T.E."/>
        </authorList>
    </citation>
    <scope>NUCLEOTIDE SEQUENCE [LARGE SCALE GENOMIC DNA]</scope>
    <source>
        <strain evidence="8 9">AAU 773</strain>
    </source>
</reference>
<dbReference type="InterPro" id="IPR045076">
    <property type="entry name" value="MutS"/>
</dbReference>
<dbReference type="Pfam" id="PF05188">
    <property type="entry name" value="MutS_II"/>
    <property type="match status" value="1"/>
</dbReference>
<dbReference type="EMBL" id="JAPCWZ010000003">
    <property type="protein sequence ID" value="KAK8874249.1"/>
    <property type="molecule type" value="Genomic_DNA"/>
</dbReference>
<dbReference type="InterPro" id="IPR000432">
    <property type="entry name" value="DNA_mismatch_repair_MutS_C"/>
</dbReference>
<evidence type="ECO:0000256" key="2">
    <source>
        <dbReference type="ARBA" id="ARBA00022741"/>
    </source>
</evidence>
<dbReference type="PIRSF" id="PIRSF037677">
    <property type="entry name" value="DNA_mis_repair_Msh6"/>
    <property type="match status" value="1"/>
</dbReference>
<feature type="region of interest" description="Disordered" evidence="6">
    <location>
        <begin position="1"/>
        <end position="87"/>
    </location>
</feature>
<dbReference type="InterPro" id="IPR007860">
    <property type="entry name" value="DNA_mmatch_repair_MutS_con_dom"/>
</dbReference>
<feature type="compositionally biased region" description="Low complexity" evidence="6">
    <location>
        <begin position="21"/>
        <end position="35"/>
    </location>
</feature>
<evidence type="ECO:0000256" key="6">
    <source>
        <dbReference type="SAM" id="MobiDB-lite"/>
    </source>
</evidence>
<evidence type="ECO:0000256" key="3">
    <source>
        <dbReference type="ARBA" id="ARBA00022840"/>
    </source>
</evidence>
<feature type="compositionally biased region" description="Polar residues" evidence="6">
    <location>
        <begin position="36"/>
        <end position="54"/>
    </location>
</feature>
<accession>A0ABR2J8W4</accession>
<feature type="compositionally biased region" description="Basic and acidic residues" evidence="6">
    <location>
        <begin position="892"/>
        <end position="908"/>
    </location>
</feature>
<dbReference type="SUPFAM" id="SSF48334">
    <property type="entry name" value="DNA repair protein MutS, domain III"/>
    <property type="match status" value="1"/>
</dbReference>
<evidence type="ECO:0000256" key="4">
    <source>
        <dbReference type="ARBA" id="ARBA00023125"/>
    </source>
</evidence>
<dbReference type="Pfam" id="PF05192">
    <property type="entry name" value="MutS_III"/>
    <property type="match status" value="1"/>
</dbReference>
<dbReference type="InterPro" id="IPR017261">
    <property type="entry name" value="DNA_mismatch_repair_MutS/MSH"/>
</dbReference>
<dbReference type="SUPFAM" id="SSF53150">
    <property type="entry name" value="DNA repair protein MutS, domain II"/>
    <property type="match status" value="1"/>
</dbReference>
<dbReference type="Pfam" id="PF00488">
    <property type="entry name" value="MutS_V"/>
    <property type="match status" value="1"/>
</dbReference>
<gene>
    <name evidence="8" type="ORF">PGQ11_004763</name>
</gene>
<dbReference type="PANTHER" id="PTHR11361">
    <property type="entry name" value="DNA MISMATCH REPAIR PROTEIN MUTS FAMILY MEMBER"/>
    <property type="match status" value="1"/>
</dbReference>